<feature type="chain" id="PRO_5045920510" evidence="1">
    <location>
        <begin position="19"/>
        <end position="134"/>
    </location>
</feature>
<reference evidence="2 3" key="1">
    <citation type="submission" date="2023-07" db="EMBL/GenBank/DDBJ databases">
        <title>Sorghum-associated microbial communities from plants grown in Nebraska, USA.</title>
        <authorList>
            <person name="Schachtman D."/>
        </authorList>
    </citation>
    <scope>NUCLEOTIDE SEQUENCE [LARGE SCALE GENOMIC DNA]</scope>
    <source>
        <strain evidence="2 3">4129</strain>
    </source>
</reference>
<sequence length="134" mass="14994">MKKIILLFFGFVCCYMFGQAPTYTMKLSYQSQNLNGCTPNLCSGCQRKDKFWKMGSYVAPYNQNGFAKTLVQGTYSSNLNIAIEVIEDTGSYNFYADGIAVIAAKNQIIGYYYIAGLIPTATNIIKVLDTNYCF</sequence>
<keyword evidence="3" id="KW-1185">Reference proteome</keyword>
<name>A0ABU1YD13_9FLAO</name>
<feature type="signal peptide" evidence="1">
    <location>
        <begin position="1"/>
        <end position="18"/>
    </location>
</feature>
<evidence type="ECO:0000256" key="1">
    <source>
        <dbReference type="SAM" id="SignalP"/>
    </source>
</evidence>
<organism evidence="2 3">
    <name type="scientific">Flavobacterium piscis</name>
    <dbReference type="NCBI Taxonomy" id="1114874"/>
    <lineage>
        <taxon>Bacteria</taxon>
        <taxon>Pseudomonadati</taxon>
        <taxon>Bacteroidota</taxon>
        <taxon>Flavobacteriia</taxon>
        <taxon>Flavobacteriales</taxon>
        <taxon>Flavobacteriaceae</taxon>
        <taxon>Flavobacterium</taxon>
    </lineage>
</organism>
<dbReference type="Proteomes" id="UP001269081">
    <property type="component" value="Unassembled WGS sequence"/>
</dbReference>
<keyword evidence="1" id="KW-0732">Signal</keyword>
<proteinExistence type="predicted"/>
<gene>
    <name evidence="2" type="ORF">J2W48_004092</name>
</gene>
<evidence type="ECO:0000313" key="2">
    <source>
        <dbReference type="EMBL" id="MDR7212135.1"/>
    </source>
</evidence>
<evidence type="ECO:0000313" key="3">
    <source>
        <dbReference type="Proteomes" id="UP001269081"/>
    </source>
</evidence>
<dbReference type="EMBL" id="JAVDWQ010000019">
    <property type="protein sequence ID" value="MDR7212135.1"/>
    <property type="molecule type" value="Genomic_DNA"/>
</dbReference>
<dbReference type="RefSeq" id="WP_310283564.1">
    <property type="nucleotide sequence ID" value="NZ_JAVDWQ010000019.1"/>
</dbReference>
<accession>A0ABU1YD13</accession>
<protein>
    <submittedName>
        <fullName evidence="2">Uncharacterized protein</fullName>
    </submittedName>
</protein>
<comment type="caution">
    <text evidence="2">The sequence shown here is derived from an EMBL/GenBank/DDBJ whole genome shotgun (WGS) entry which is preliminary data.</text>
</comment>